<keyword evidence="3" id="KW-0436">Ligase</keyword>
<keyword evidence="6" id="KW-0862">Zinc</keyword>
<organism evidence="12 13">
    <name type="scientific">Saccharomonospora xinjiangensis XJ-54</name>
    <dbReference type="NCBI Taxonomy" id="882086"/>
    <lineage>
        <taxon>Bacteria</taxon>
        <taxon>Bacillati</taxon>
        <taxon>Actinomycetota</taxon>
        <taxon>Actinomycetes</taxon>
        <taxon>Pseudonocardiales</taxon>
        <taxon>Pseudonocardiaceae</taxon>
        <taxon>Saccharomonospora</taxon>
    </lineage>
</organism>
<keyword evidence="5" id="KW-0863">Zinc-finger</keyword>
<evidence type="ECO:0000256" key="9">
    <source>
        <dbReference type="PROSITE-ProRule" id="PRU00520"/>
    </source>
</evidence>
<comment type="similarity">
    <text evidence="2 8">Belongs to the carbamoyltransferase HypF family.</text>
</comment>
<dbReference type="Gene3D" id="3.30.420.360">
    <property type="match status" value="1"/>
</dbReference>
<evidence type="ECO:0000256" key="4">
    <source>
        <dbReference type="ARBA" id="ARBA00022723"/>
    </source>
</evidence>
<dbReference type="InterPro" id="IPR041440">
    <property type="entry name" value="HypF_C"/>
</dbReference>
<dbReference type="STRING" id="882086.SacxiDRAFT_1197"/>
<feature type="active site" evidence="9">
    <location>
        <position position="46"/>
    </location>
</feature>
<evidence type="ECO:0000259" key="10">
    <source>
        <dbReference type="PROSITE" id="PS51160"/>
    </source>
</evidence>
<dbReference type="SUPFAM" id="SSF55821">
    <property type="entry name" value="YrdC/RibB"/>
    <property type="match status" value="1"/>
</dbReference>
<dbReference type="GO" id="GO:0003725">
    <property type="term" value="F:double-stranded RNA binding"/>
    <property type="evidence" value="ECO:0007669"/>
    <property type="project" value="InterPro"/>
</dbReference>
<dbReference type="InterPro" id="IPR036046">
    <property type="entry name" value="Acylphosphatase-like_dom_sf"/>
</dbReference>
<evidence type="ECO:0000313" key="13">
    <source>
        <dbReference type="Proteomes" id="UP000004691"/>
    </source>
</evidence>
<dbReference type="GO" id="GO:0008270">
    <property type="term" value="F:zinc ion binding"/>
    <property type="evidence" value="ECO:0007669"/>
    <property type="project" value="UniProtKB-KW"/>
</dbReference>
<evidence type="ECO:0000256" key="6">
    <source>
        <dbReference type="ARBA" id="ARBA00022833"/>
    </source>
</evidence>
<dbReference type="Pfam" id="PF22521">
    <property type="entry name" value="HypF_C_2"/>
    <property type="match status" value="1"/>
</dbReference>
<dbReference type="InterPro" id="IPR004421">
    <property type="entry name" value="Carbamoyltransferase_HypF"/>
</dbReference>
<feature type="domain" description="Acylphosphatase-like" evidence="10">
    <location>
        <begin position="13"/>
        <end position="99"/>
    </location>
</feature>
<evidence type="ECO:0000256" key="1">
    <source>
        <dbReference type="ARBA" id="ARBA00004711"/>
    </source>
</evidence>
<dbReference type="AlphaFoldDB" id="I0V003"/>
<accession>I0V003</accession>
<dbReference type="Pfam" id="PF07503">
    <property type="entry name" value="zf-HYPF"/>
    <property type="match status" value="2"/>
</dbReference>
<feature type="active site" evidence="9">
    <location>
        <position position="28"/>
    </location>
</feature>
<evidence type="ECO:0000256" key="3">
    <source>
        <dbReference type="ARBA" id="ARBA00022598"/>
    </source>
</evidence>
<feature type="domain" description="YrdC-like" evidence="11">
    <location>
        <begin position="208"/>
        <end position="397"/>
    </location>
</feature>
<dbReference type="FunFam" id="3.30.420.40:FF:000124">
    <property type="entry name" value="Carbamoyltransferase HypF"/>
    <property type="match status" value="1"/>
</dbReference>
<evidence type="ECO:0000256" key="2">
    <source>
        <dbReference type="ARBA" id="ARBA00008097"/>
    </source>
</evidence>
<comment type="pathway">
    <text evidence="1">Protein modification; [NiFe] hydrogenase maturation.</text>
</comment>
<keyword evidence="9" id="KW-0378">Hydrolase</keyword>
<dbReference type="UniPathway" id="UPA00335"/>
<dbReference type="Pfam" id="PF01300">
    <property type="entry name" value="Sua5_yciO_yrdC"/>
    <property type="match status" value="1"/>
</dbReference>
<dbReference type="InterPro" id="IPR011125">
    <property type="entry name" value="Znf_HypF"/>
</dbReference>
<dbReference type="PROSITE" id="PS00150">
    <property type="entry name" value="ACYLPHOSPHATASE_1"/>
    <property type="match status" value="1"/>
</dbReference>
<comment type="catalytic activity">
    <reaction evidence="7">
        <text>C-terminal L-cysteinyl-[HypE protein] + carbamoyl phosphate + ATP + H2O = C-terminal S-carboxamide-L-cysteinyl-[HypE protein] + AMP + phosphate + diphosphate + H(+)</text>
        <dbReference type="Rhea" id="RHEA:55636"/>
        <dbReference type="Rhea" id="RHEA-COMP:14247"/>
        <dbReference type="Rhea" id="RHEA-COMP:14392"/>
        <dbReference type="ChEBI" id="CHEBI:15377"/>
        <dbReference type="ChEBI" id="CHEBI:15378"/>
        <dbReference type="ChEBI" id="CHEBI:30616"/>
        <dbReference type="ChEBI" id="CHEBI:33019"/>
        <dbReference type="ChEBI" id="CHEBI:43474"/>
        <dbReference type="ChEBI" id="CHEBI:58228"/>
        <dbReference type="ChEBI" id="CHEBI:76913"/>
        <dbReference type="ChEBI" id="CHEBI:139126"/>
        <dbReference type="ChEBI" id="CHEBI:456215"/>
    </reaction>
</comment>
<dbReference type="InterPro" id="IPR051060">
    <property type="entry name" value="Carbamoyltrans_HypF-like"/>
</dbReference>
<dbReference type="GO" id="GO:0016874">
    <property type="term" value="F:ligase activity"/>
    <property type="evidence" value="ECO:0007669"/>
    <property type="project" value="UniProtKB-UniRule"/>
</dbReference>
<dbReference type="PANTHER" id="PTHR42959:SF1">
    <property type="entry name" value="CARBAMOYLTRANSFERASE HYPF"/>
    <property type="match status" value="1"/>
</dbReference>
<comment type="catalytic activity">
    <reaction evidence="9">
        <text>an acyl phosphate + H2O = a carboxylate + phosphate + H(+)</text>
        <dbReference type="Rhea" id="RHEA:14965"/>
        <dbReference type="ChEBI" id="CHEBI:15377"/>
        <dbReference type="ChEBI" id="CHEBI:15378"/>
        <dbReference type="ChEBI" id="CHEBI:29067"/>
        <dbReference type="ChEBI" id="CHEBI:43474"/>
        <dbReference type="ChEBI" id="CHEBI:59918"/>
        <dbReference type="EC" id="3.6.1.7"/>
    </reaction>
</comment>
<name>I0V003_9PSEU</name>
<dbReference type="GO" id="GO:0051604">
    <property type="term" value="P:protein maturation"/>
    <property type="evidence" value="ECO:0007669"/>
    <property type="project" value="TreeGrafter"/>
</dbReference>
<dbReference type="EMBL" id="JH636049">
    <property type="protein sequence ID" value="EID53456.1"/>
    <property type="molecule type" value="Genomic_DNA"/>
</dbReference>
<sequence length="767" mass="82304">MDTPECGADPVRRVEVRVEGVVQGVGFRPFVHGLAQRLALSGHVGNDTAGVVIEAEGPREAVSGFLKALRSDAPPLAAIHELSVVELVPRGGRGFRILDSDGSGRRRALISADSATCEACLRELFDPHDRRYRYPFVNCTDCGPRFTIVRDIPYDRPNTTMAGFPLCGACSREYHDPSDRRFHAQPVCCPECGPQLRIIDAHGRPLGEDPVSRAAELLRAGMIVAVKGLGGYHLAADAVSRDAAATLRVRKHREDKPFAVMVATLAEARRLCHVDECAERALSGRRRPVVLLDRRDAGGAGAPVSDAVAPGTRRLGIMLPYTPLHHLLMRELATPIVLTSGNVSDEPIAFTDDDALARLAGIADAFLVHDRPIHVRADDSVVTTWRGRVIPVRRSRGYAPEPIACPREFPRPVLACGAELKNTVCLATGRRAVLSAHIGDLKNAETLLSFTESIEHLCRLFDITPEVVAHDLHPDYASTRYALEETGLDAIGVQHHHAHVAACLADNGVDGPAIGVAFDGTGYGTDGTVWGGEFLLATCATFERAGHLATVPMPGGEAAVRQPWRMAAAYLRADSRAGDLAVARRQGDRWEQVRKLIDSRVNTPATSSAGRLFDAVAAVLGVRDTVTYEGQAAIELEQRADPHHPDGYHAGVTDIGGTLVVDSPALLGAVVDDHRRGVDPALVAARFHNGLADVIRRTCQEIAERTGIRLVALSGGVFANRLLLGRTVDALEQHGFTVLSHGHVPCNDGGIGFGQAVVVGARDRAAR</sequence>
<evidence type="ECO:0000259" key="11">
    <source>
        <dbReference type="PROSITE" id="PS51163"/>
    </source>
</evidence>
<dbReference type="InterPro" id="IPR017945">
    <property type="entry name" value="DHBP_synth_RibB-like_a/b_dom"/>
</dbReference>
<protein>
    <recommendedName>
        <fullName evidence="8">Carbamoyltransferase</fullName>
        <ecNumber evidence="8">6.2.-.-</ecNumber>
    </recommendedName>
</protein>
<keyword evidence="4" id="KW-0479">Metal-binding</keyword>
<evidence type="ECO:0000256" key="8">
    <source>
        <dbReference type="PIRNR" id="PIRNR006256"/>
    </source>
</evidence>
<dbReference type="RefSeq" id="WP_006237578.1">
    <property type="nucleotide sequence ID" value="NZ_JH636049.1"/>
</dbReference>
<evidence type="ECO:0000256" key="7">
    <source>
        <dbReference type="ARBA" id="ARBA00048220"/>
    </source>
</evidence>
<reference evidence="12 13" key="1">
    <citation type="submission" date="2012-01" db="EMBL/GenBank/DDBJ databases">
        <title>Improved High-Quality Draft sequence of Saccharomonospora xinjiangensis XJ-54.</title>
        <authorList>
            <consortium name="US DOE Joint Genome Institute"/>
            <person name="Lucas S."/>
            <person name="Han J."/>
            <person name="Lapidus A."/>
            <person name="Cheng J.-F."/>
            <person name="Goodwin L."/>
            <person name="Pitluck S."/>
            <person name="Peters L."/>
            <person name="Mikhailova N."/>
            <person name="Teshima H."/>
            <person name="Detter J.C."/>
            <person name="Han C."/>
            <person name="Tapia R."/>
            <person name="Land M."/>
            <person name="Hauser L."/>
            <person name="Kyrpides N."/>
            <person name="Ivanova N."/>
            <person name="Pagani I."/>
            <person name="Brambilla E.-M."/>
            <person name="Klenk H.-P."/>
            <person name="Woyke T."/>
        </authorList>
    </citation>
    <scope>NUCLEOTIDE SEQUENCE [LARGE SCALE GENOMIC DNA]</scope>
    <source>
        <strain evidence="12 13">XJ-54</strain>
    </source>
</reference>
<dbReference type="PANTHER" id="PTHR42959">
    <property type="entry name" value="CARBAMOYLTRANSFERASE"/>
    <property type="match status" value="1"/>
</dbReference>
<dbReference type="Proteomes" id="UP000004691">
    <property type="component" value="Unassembled WGS sequence"/>
</dbReference>
<dbReference type="Gene3D" id="3.30.110.120">
    <property type="match status" value="1"/>
</dbReference>
<keyword evidence="13" id="KW-1185">Reference proteome</keyword>
<dbReference type="Pfam" id="PF17788">
    <property type="entry name" value="HypF_C"/>
    <property type="match status" value="1"/>
</dbReference>
<dbReference type="InterPro" id="IPR006070">
    <property type="entry name" value="Sua5-like_dom"/>
</dbReference>
<evidence type="ECO:0000313" key="12">
    <source>
        <dbReference type="EMBL" id="EID53456.1"/>
    </source>
</evidence>
<dbReference type="eggNOG" id="COG0068">
    <property type="taxonomic scope" value="Bacteria"/>
</dbReference>
<dbReference type="OrthoDB" id="9808093at2"/>
<dbReference type="InterPro" id="IPR001792">
    <property type="entry name" value="Acylphosphatase-like_dom"/>
</dbReference>
<dbReference type="PROSITE" id="PS51160">
    <property type="entry name" value="ACYLPHOSPHATASE_3"/>
    <property type="match status" value="1"/>
</dbReference>
<dbReference type="HOGENOM" id="CLU_009164_0_0_11"/>
<dbReference type="Pfam" id="PF00708">
    <property type="entry name" value="Acylphosphatase"/>
    <property type="match status" value="1"/>
</dbReference>
<dbReference type="Gene3D" id="3.90.870.50">
    <property type="match status" value="1"/>
</dbReference>
<dbReference type="Gene3D" id="3.30.420.40">
    <property type="match status" value="1"/>
</dbReference>
<evidence type="ECO:0000256" key="5">
    <source>
        <dbReference type="ARBA" id="ARBA00022771"/>
    </source>
</evidence>
<proteinExistence type="inferred from homology"/>
<dbReference type="InterPro" id="IPR055128">
    <property type="entry name" value="HypF_C_2"/>
</dbReference>
<dbReference type="GO" id="GO:0016743">
    <property type="term" value="F:carboxyl- or carbamoyltransferase activity"/>
    <property type="evidence" value="ECO:0007669"/>
    <property type="project" value="UniProtKB-UniRule"/>
</dbReference>
<dbReference type="InterPro" id="IPR017968">
    <property type="entry name" value="Acylphosphatase_CS"/>
</dbReference>
<dbReference type="EC" id="6.2.-.-" evidence="8"/>
<dbReference type="PIRSF" id="PIRSF006256">
    <property type="entry name" value="CMPcnvr_hdrg_mat"/>
    <property type="match status" value="1"/>
</dbReference>
<dbReference type="SUPFAM" id="SSF54975">
    <property type="entry name" value="Acylphosphatase/BLUF domain-like"/>
    <property type="match status" value="1"/>
</dbReference>
<dbReference type="PROSITE" id="PS51163">
    <property type="entry name" value="YRDC"/>
    <property type="match status" value="1"/>
</dbReference>
<gene>
    <name evidence="12" type="ORF">SacxiDRAFT_1197</name>
</gene>
<dbReference type="NCBIfam" id="TIGR00143">
    <property type="entry name" value="hypF"/>
    <property type="match status" value="1"/>
</dbReference>
<dbReference type="GO" id="GO:0003998">
    <property type="term" value="F:acylphosphatase activity"/>
    <property type="evidence" value="ECO:0007669"/>
    <property type="project" value="UniProtKB-EC"/>
</dbReference>